<dbReference type="PANTHER" id="PTHR35936:SF6">
    <property type="entry name" value="AMINO ACID ABC TRANSPORTER SUBSTRATE-BINDING PAAT FAMILY PROTEIN"/>
    <property type="match status" value="1"/>
</dbReference>
<evidence type="ECO:0000259" key="4">
    <source>
        <dbReference type="Pfam" id="PF00497"/>
    </source>
</evidence>
<reference evidence="5 6" key="2">
    <citation type="journal article" date="2022" name="Mar. Drugs">
        <title>Bioassay-Guided Fractionation Leads to the Detection of Cholic Acid Generated by the Rare Thalassomonas sp.</title>
        <authorList>
            <person name="Pheiffer F."/>
            <person name="Schneider Y.K."/>
            <person name="Hansen E.H."/>
            <person name="Andersen J.H."/>
            <person name="Isaksson J."/>
            <person name="Busche T."/>
            <person name="R C."/>
            <person name="Kalinowski J."/>
            <person name="Zyl L.V."/>
            <person name="Trindade M."/>
        </authorList>
    </citation>
    <scope>NUCLEOTIDE SEQUENCE [LARGE SCALE GENOMIC DNA]</scope>
    <source>
        <strain evidence="5 6">A5K-106</strain>
    </source>
</reference>
<proteinExistence type="inferred from homology"/>
<keyword evidence="6" id="KW-1185">Reference proteome</keyword>
<keyword evidence="3" id="KW-1133">Transmembrane helix</keyword>
<dbReference type="SUPFAM" id="SSF53850">
    <property type="entry name" value="Periplasmic binding protein-like II"/>
    <property type="match status" value="1"/>
</dbReference>
<dbReference type="RefSeq" id="WP_044832358.1">
    <property type="nucleotide sequence ID" value="NZ_CP059736.1"/>
</dbReference>
<dbReference type="KEGG" id="tact:SG35_029485"/>
<reference evidence="5 6" key="1">
    <citation type="journal article" date="2015" name="Genome Announc.">
        <title>Draft Genome Sequences of Marine Isolates of Thalassomonas viridans and Thalassomonas actiniarum.</title>
        <authorList>
            <person name="Olonade I."/>
            <person name="van Zyl L.J."/>
            <person name="Trindade M."/>
        </authorList>
    </citation>
    <scope>NUCLEOTIDE SEQUENCE [LARGE SCALE GENOMIC DNA]</scope>
    <source>
        <strain evidence="5 6">A5K-106</strain>
    </source>
</reference>
<feature type="domain" description="Solute-binding protein family 3/N-terminal" evidence="4">
    <location>
        <begin position="68"/>
        <end position="287"/>
    </location>
</feature>
<keyword evidence="2" id="KW-0732">Signal</keyword>
<gene>
    <name evidence="5" type="ORF">SG35_029485</name>
</gene>
<organism evidence="5 6">
    <name type="scientific">Thalassomonas actiniarum</name>
    <dbReference type="NCBI Taxonomy" id="485447"/>
    <lineage>
        <taxon>Bacteria</taxon>
        <taxon>Pseudomonadati</taxon>
        <taxon>Pseudomonadota</taxon>
        <taxon>Gammaproteobacteria</taxon>
        <taxon>Alteromonadales</taxon>
        <taxon>Colwelliaceae</taxon>
        <taxon>Thalassomonas</taxon>
    </lineage>
</organism>
<dbReference type="Proteomes" id="UP000032568">
    <property type="component" value="Chromosome pTact"/>
</dbReference>
<dbReference type="EMBL" id="CP059736">
    <property type="protein sequence ID" value="WDE02540.1"/>
    <property type="molecule type" value="Genomic_DNA"/>
</dbReference>
<protein>
    <submittedName>
        <fullName evidence="5">Transporter substrate-binding domain-containing protein</fullName>
    </submittedName>
</protein>
<dbReference type="Gene3D" id="3.40.190.10">
    <property type="entry name" value="Periplasmic binding protein-like II"/>
    <property type="match status" value="2"/>
</dbReference>
<evidence type="ECO:0000256" key="1">
    <source>
        <dbReference type="ARBA" id="ARBA00010333"/>
    </source>
</evidence>
<feature type="transmembrane region" description="Helical" evidence="3">
    <location>
        <begin position="16"/>
        <end position="36"/>
    </location>
</feature>
<evidence type="ECO:0000256" key="2">
    <source>
        <dbReference type="ARBA" id="ARBA00022729"/>
    </source>
</evidence>
<dbReference type="InterPro" id="IPR001638">
    <property type="entry name" value="Solute-binding_3/MltF_N"/>
</dbReference>
<name>A0AAE9YY28_9GAMM</name>
<evidence type="ECO:0000313" key="5">
    <source>
        <dbReference type="EMBL" id="WDE02540.1"/>
    </source>
</evidence>
<evidence type="ECO:0000313" key="6">
    <source>
        <dbReference type="Proteomes" id="UP000032568"/>
    </source>
</evidence>
<dbReference type="AlphaFoldDB" id="A0AAE9YY28"/>
<keyword evidence="3" id="KW-0472">Membrane</keyword>
<accession>A0AAE9YY28</accession>
<comment type="similarity">
    <text evidence="1">Belongs to the bacterial solute-binding protein 3 family.</text>
</comment>
<keyword evidence="3" id="KW-0812">Transmembrane</keyword>
<dbReference type="Pfam" id="PF00497">
    <property type="entry name" value="SBP_bac_3"/>
    <property type="match status" value="1"/>
</dbReference>
<evidence type="ECO:0000256" key="3">
    <source>
        <dbReference type="SAM" id="Phobius"/>
    </source>
</evidence>
<sequence length="311" mass="36080">MIKHKSGLTRITHYRHFGLCVALLLVSVFTGTYFAYEHRYQLEVMMDDFVEPEDEVSAPAVDKRPKLIATFRDQPPNMFYYSKGRFSGPLRVMLEQATSEIGYALEWRQAALSASLTGLADNSVDIVPHIRSRTREREKLYRYSISIREEQRSIYFAQWEHDPKVISNLNDLEGMAVGYPQGNYFNTQFQQASHFKKEPYSSIESMVMAFHRQEITVMLVSSKREVEQRLQAVGARSVKYADFTLDDNPELYFLYSKNPALQAVYDRLDQALSDMKKRGEVEDIFHSFALAAPEKGSQEPSGYDKYEWRLK</sequence>
<dbReference type="PANTHER" id="PTHR35936">
    <property type="entry name" value="MEMBRANE-BOUND LYTIC MUREIN TRANSGLYCOSYLASE F"/>
    <property type="match status" value="1"/>
</dbReference>